<organism evidence="2 3">
    <name type="scientific">Paracidovorax anthurii</name>
    <dbReference type="NCBI Taxonomy" id="78229"/>
    <lineage>
        <taxon>Bacteria</taxon>
        <taxon>Pseudomonadati</taxon>
        <taxon>Pseudomonadota</taxon>
        <taxon>Betaproteobacteria</taxon>
        <taxon>Burkholderiales</taxon>
        <taxon>Comamonadaceae</taxon>
        <taxon>Paracidovorax</taxon>
    </lineage>
</organism>
<dbReference type="EMBL" id="QLTA01000051">
    <property type="protein sequence ID" value="RAR76256.1"/>
    <property type="molecule type" value="Genomic_DNA"/>
</dbReference>
<keyword evidence="1" id="KW-0732">Signal</keyword>
<reference evidence="2 3" key="1">
    <citation type="submission" date="2018-06" db="EMBL/GenBank/DDBJ databases">
        <title>Genomic Encyclopedia of Archaeal and Bacterial Type Strains, Phase II (KMG-II): from individual species to whole genera.</title>
        <authorList>
            <person name="Goeker M."/>
        </authorList>
    </citation>
    <scope>NUCLEOTIDE SEQUENCE [LARGE SCALE GENOMIC DNA]</scope>
    <source>
        <strain evidence="2 3">CFPB 3232</strain>
    </source>
</reference>
<keyword evidence="3" id="KW-1185">Reference proteome</keyword>
<protein>
    <submittedName>
        <fullName evidence="2">Beta-barrel assembly machine subunit BamE</fullName>
    </submittedName>
</protein>
<accession>A0A328Z1Y6</accession>
<dbReference type="Gene3D" id="3.30.1450.10">
    <property type="match status" value="1"/>
</dbReference>
<sequence>MPLTFRHRTDPAAVPAPGRRRLLWAAGAAAGLWALAGCDPQRIRELEEGVSTEADARARFGEPERVWDEPGGARTFEYNRQPAGHQNYMITIGPDGRMSALRQVLAPHQFEKIVPGMPMEEVRRRLGKPAKAMAFERLGETAWDWRWNDGGNQPMVFTVTFDGQGHVLRSGSAFEQRDGK</sequence>
<name>A0A328Z1Y6_9BURK</name>
<evidence type="ECO:0000313" key="2">
    <source>
        <dbReference type="EMBL" id="RAR76256.1"/>
    </source>
</evidence>
<proteinExistence type="predicted"/>
<dbReference type="InterPro" id="IPR037873">
    <property type="entry name" value="BamE-like"/>
</dbReference>
<gene>
    <name evidence="2" type="ORF">AX018_105114</name>
</gene>
<evidence type="ECO:0000256" key="1">
    <source>
        <dbReference type="ARBA" id="ARBA00022729"/>
    </source>
</evidence>
<dbReference type="AlphaFoldDB" id="A0A328Z1Y6"/>
<comment type="caution">
    <text evidence="2">The sequence shown here is derived from an EMBL/GenBank/DDBJ whole genome shotgun (WGS) entry which is preliminary data.</text>
</comment>
<evidence type="ECO:0000313" key="3">
    <source>
        <dbReference type="Proteomes" id="UP000248856"/>
    </source>
</evidence>
<dbReference type="Proteomes" id="UP000248856">
    <property type="component" value="Unassembled WGS sequence"/>
</dbReference>
<dbReference type="RefSeq" id="WP_245951718.1">
    <property type="nucleotide sequence ID" value="NZ_CBCSGC010000016.1"/>
</dbReference>